<feature type="non-terminal residue" evidence="1">
    <location>
        <position position="95"/>
    </location>
</feature>
<dbReference type="EMBL" id="JAAXLA010000123">
    <property type="protein sequence ID" value="NMI02116.1"/>
    <property type="molecule type" value="Genomic_DNA"/>
</dbReference>
<keyword evidence="2" id="KW-1185">Reference proteome</keyword>
<dbReference type="Proteomes" id="UP000820669">
    <property type="component" value="Unassembled WGS sequence"/>
</dbReference>
<evidence type="ECO:0000313" key="1">
    <source>
        <dbReference type="EMBL" id="NMI02116.1"/>
    </source>
</evidence>
<accession>A0ABX1SKL1</accession>
<proteinExistence type="predicted"/>
<gene>
    <name evidence="1" type="ORF">HF526_33210</name>
</gene>
<evidence type="ECO:0000313" key="2">
    <source>
        <dbReference type="Proteomes" id="UP000820669"/>
    </source>
</evidence>
<organism evidence="1 2">
    <name type="scientific">Pseudonocardia acidicola</name>
    <dbReference type="NCBI Taxonomy" id="2724939"/>
    <lineage>
        <taxon>Bacteria</taxon>
        <taxon>Bacillati</taxon>
        <taxon>Actinomycetota</taxon>
        <taxon>Actinomycetes</taxon>
        <taxon>Pseudonocardiales</taxon>
        <taxon>Pseudonocardiaceae</taxon>
        <taxon>Pseudonocardia</taxon>
    </lineage>
</organism>
<protein>
    <recommendedName>
        <fullName evidence="3">Amidase domain-containing protein</fullName>
    </recommendedName>
</protein>
<name>A0ABX1SKL1_9PSEU</name>
<sequence length="95" mass="10420">MAPLPRACIDAARRLRDGREITELMADAIQRGFCSAAERDAQRPQDHAYTTERAARLSAAGAVVLPTLPGRLNRDESGGVSELRRAYTCAARRPR</sequence>
<comment type="caution">
    <text evidence="1">The sequence shown here is derived from an EMBL/GenBank/DDBJ whole genome shotgun (WGS) entry which is preliminary data.</text>
</comment>
<reference evidence="1 2" key="1">
    <citation type="submission" date="2020-04" db="EMBL/GenBank/DDBJ databases">
        <authorList>
            <person name="Klaysubun C."/>
            <person name="Duangmal K."/>
            <person name="Lipun K."/>
        </authorList>
    </citation>
    <scope>NUCLEOTIDE SEQUENCE [LARGE SCALE GENOMIC DNA]</scope>
    <source>
        <strain evidence="1 2">K10HN5</strain>
    </source>
</reference>
<evidence type="ECO:0008006" key="3">
    <source>
        <dbReference type="Google" id="ProtNLM"/>
    </source>
</evidence>